<dbReference type="GO" id="GO:1901135">
    <property type="term" value="P:carbohydrate derivative metabolic process"/>
    <property type="evidence" value="ECO:0007669"/>
    <property type="project" value="InterPro"/>
</dbReference>
<dbReference type="InterPro" id="IPR017552">
    <property type="entry name" value="PHI/rmpB"/>
</dbReference>
<name>A0A8J7CB06_9CYAN</name>
<evidence type="ECO:0000259" key="2">
    <source>
        <dbReference type="PROSITE" id="PS51464"/>
    </source>
</evidence>
<dbReference type="Pfam" id="PF01380">
    <property type="entry name" value="SIS"/>
    <property type="match status" value="1"/>
</dbReference>
<comment type="similarity">
    <text evidence="1">Belongs to the SIS family. PHI subfamily.</text>
</comment>
<dbReference type="NCBIfam" id="TIGR03127">
    <property type="entry name" value="RuMP_HxlB"/>
    <property type="match status" value="1"/>
</dbReference>
<protein>
    <submittedName>
        <fullName evidence="3">6-phospho-3-hexuloisomerase</fullName>
    </submittedName>
</protein>
<gene>
    <name evidence="3" type="primary">hxlB</name>
    <name evidence="3" type="ORF">ICL16_38505</name>
</gene>
<dbReference type="GO" id="GO:0016853">
    <property type="term" value="F:isomerase activity"/>
    <property type="evidence" value="ECO:0007669"/>
    <property type="project" value="InterPro"/>
</dbReference>
<dbReference type="PROSITE" id="PS51464">
    <property type="entry name" value="SIS"/>
    <property type="match status" value="1"/>
</dbReference>
<dbReference type="CDD" id="cd05005">
    <property type="entry name" value="SIS_PHI"/>
    <property type="match status" value="1"/>
</dbReference>
<dbReference type="AlphaFoldDB" id="A0A8J7CB06"/>
<comment type="caution">
    <text evidence="3">The sequence shown here is derived from an EMBL/GenBank/DDBJ whole genome shotgun (WGS) entry which is preliminary data.</text>
</comment>
<dbReference type="EMBL" id="JACXAE010000118">
    <property type="protein sequence ID" value="MBD2777781.1"/>
    <property type="molecule type" value="Genomic_DNA"/>
</dbReference>
<keyword evidence="4" id="KW-1185">Reference proteome</keyword>
<dbReference type="RefSeq" id="WP_190836846.1">
    <property type="nucleotide sequence ID" value="NZ_CAWPPI010000118.1"/>
</dbReference>
<accession>A0A8J7CB06</accession>
<organism evidence="3 4">
    <name type="scientific">Iningainema tapete BLCC-T55</name>
    <dbReference type="NCBI Taxonomy" id="2748662"/>
    <lineage>
        <taxon>Bacteria</taxon>
        <taxon>Bacillati</taxon>
        <taxon>Cyanobacteriota</taxon>
        <taxon>Cyanophyceae</taxon>
        <taxon>Nostocales</taxon>
        <taxon>Scytonemataceae</taxon>
        <taxon>Iningainema tapete</taxon>
    </lineage>
</organism>
<dbReference type="Proteomes" id="UP000629098">
    <property type="component" value="Unassembled WGS sequence"/>
</dbReference>
<dbReference type="Gene3D" id="3.40.50.10490">
    <property type="entry name" value="Glucose-6-phosphate isomerase like protein, domain 1"/>
    <property type="match status" value="1"/>
</dbReference>
<sequence>MVDIEQSDSSAEPLEAGTISQVIELVLTENKQVLEKVNYSVVAQLGQIITNAQRIFVAGEGRSGLVIRMVAMRLMHLGSQVYVVGETITPAIRQGDLLIDCSGSGSTEHVWEIAQKAKEIGAYVVSVTTQVDSPLAHLAELVIEIDAAAKQDRSNQHSKQFAGSLFEQSTLLLFDALFHVLSQNLNKNADTLWALHTNLE</sequence>
<dbReference type="PANTHER" id="PTHR43443">
    <property type="entry name" value="3-HEXULOSE-6-PHOSPHATE ISOMERASE"/>
    <property type="match status" value="1"/>
</dbReference>
<feature type="domain" description="SIS" evidence="2">
    <location>
        <begin position="45"/>
        <end position="187"/>
    </location>
</feature>
<proteinExistence type="inferred from homology"/>
<dbReference type="GO" id="GO:0097367">
    <property type="term" value="F:carbohydrate derivative binding"/>
    <property type="evidence" value="ECO:0007669"/>
    <property type="project" value="InterPro"/>
</dbReference>
<evidence type="ECO:0000313" key="4">
    <source>
        <dbReference type="Proteomes" id="UP000629098"/>
    </source>
</evidence>
<reference evidence="3" key="1">
    <citation type="submission" date="2020-09" db="EMBL/GenBank/DDBJ databases">
        <title>Iningainema tapete sp. nov. (Scytonemataceae, Cyanobacteria) from greenhouses in central Florida (USA) produces two types of nodularin with biosynthetic potential for microcystin-LR and anabaenopeptins.</title>
        <authorList>
            <person name="Berthold D.E."/>
            <person name="Lefler F.W."/>
            <person name="Huang I.-S."/>
            <person name="Abdulla H."/>
            <person name="Zimba P.V."/>
            <person name="Laughinghouse H.D. IV."/>
        </authorList>
    </citation>
    <scope>NUCLEOTIDE SEQUENCE</scope>
    <source>
        <strain evidence="3">BLCCT55</strain>
    </source>
</reference>
<evidence type="ECO:0000313" key="3">
    <source>
        <dbReference type="EMBL" id="MBD2777781.1"/>
    </source>
</evidence>
<dbReference type="InterPro" id="IPR001347">
    <property type="entry name" value="SIS_dom"/>
</dbReference>
<dbReference type="SUPFAM" id="SSF53697">
    <property type="entry name" value="SIS domain"/>
    <property type="match status" value="1"/>
</dbReference>
<dbReference type="PANTHER" id="PTHR43443:SF1">
    <property type="entry name" value="3-HEXULOSE-6-PHOSPHATE ISOMERASE"/>
    <property type="match status" value="1"/>
</dbReference>
<dbReference type="InterPro" id="IPR046348">
    <property type="entry name" value="SIS_dom_sf"/>
</dbReference>
<evidence type="ECO:0000256" key="1">
    <source>
        <dbReference type="ARBA" id="ARBA00009235"/>
    </source>
</evidence>